<accession>A0ACC1TBT9</accession>
<gene>
    <name evidence="1" type="ORF">NM688_g1385</name>
</gene>
<keyword evidence="2" id="KW-1185">Reference proteome</keyword>
<dbReference type="Proteomes" id="UP001148662">
    <property type="component" value="Unassembled WGS sequence"/>
</dbReference>
<evidence type="ECO:0000313" key="1">
    <source>
        <dbReference type="EMBL" id="KAJ3557610.1"/>
    </source>
</evidence>
<name>A0ACC1TBT9_9APHY</name>
<proteinExistence type="predicted"/>
<comment type="caution">
    <text evidence="1">The sequence shown here is derived from an EMBL/GenBank/DDBJ whole genome shotgun (WGS) entry which is preliminary data.</text>
</comment>
<evidence type="ECO:0000313" key="2">
    <source>
        <dbReference type="Proteomes" id="UP001148662"/>
    </source>
</evidence>
<dbReference type="EMBL" id="JANHOG010000145">
    <property type="protein sequence ID" value="KAJ3557610.1"/>
    <property type="molecule type" value="Genomic_DNA"/>
</dbReference>
<protein>
    <submittedName>
        <fullName evidence="1">Uncharacterized protein</fullName>
    </submittedName>
</protein>
<sequence>MDTVPASLLYKTIGVLNIGHTLNAALWGISSIQVYTYYQRCRSDHAFIKSVIFILWILSTLEMAVYLAATFYYTVENFMNPAALLAPPCPCILSYASRINDRAMMLIEYRRKTYILLGRIFIKNMEARHLPAIMLVVVMIILSCGSGIAYFVLTLNRTYEDDIRYSWLWYVMFASALVADMTLAVSMCTTLYKNRTGIRRTDNLIRDLILYSVNTCTLATLTRVASMIAFAVGQGSYTFMLVSSLQPRVIFSSLLSFLNSRESAQQKFTGDLLSIHLSRLPNPHDHPRESMSESCDTRNDICQLRSDTKCIQGVWSGRRHSVGREQFDAPRSGDFHSAEPSLRRGEPAAGIEREMKRDPAPSNQTSATHWFERRFCEASPPQPSFQSLEDCIFSFDMPGSLASIPVGRLSGAISLEPTTASSSVLESPFQDAIKVHPEHLSTDVEGGAPHAVEIAEIDLVASNAESAPERKATTQTKATKRSRVSVANIIATGWTPRGPMNDLSEVFTTKKEKSKRRSPQVRTQPPPPQLNIVASPGTTENSRTTANSRNVAGSRDAVVPPSANIEDAKPGPSTARKFVETLSPPYKHADKPGRLELPHAMSEPSLPSLILTLHFDKTLGALNVGYALNALLYGVATTQYYSYAQRHARDHIFLRLLLTPHWSILADWLIGLFGDCAVTGVYAFRVWKLGNNLKWLTVGVIASMTLFSLATGIVFFSVALGRTYEEVSARWSWLWYATFGSQLVADIIITTTLCKVLYERRTGIRQTDSILRVLMLYTINTCALTSVMRVGSILSFAVGQGTYAFITVSSLLPRIIFSSLLALLNSREDKPARQRELVSIRLSRLRSKPSQATAGSSSGEIRVNTTVERTYDGDDTKPGELAPV</sequence>
<reference evidence="1" key="1">
    <citation type="submission" date="2022-07" db="EMBL/GenBank/DDBJ databases">
        <title>Genome Sequence of Phlebia brevispora.</title>
        <authorList>
            <person name="Buettner E."/>
        </authorList>
    </citation>
    <scope>NUCLEOTIDE SEQUENCE</scope>
    <source>
        <strain evidence="1">MPL23</strain>
    </source>
</reference>
<organism evidence="1 2">
    <name type="scientific">Phlebia brevispora</name>
    <dbReference type="NCBI Taxonomy" id="194682"/>
    <lineage>
        <taxon>Eukaryota</taxon>
        <taxon>Fungi</taxon>
        <taxon>Dikarya</taxon>
        <taxon>Basidiomycota</taxon>
        <taxon>Agaricomycotina</taxon>
        <taxon>Agaricomycetes</taxon>
        <taxon>Polyporales</taxon>
        <taxon>Meruliaceae</taxon>
        <taxon>Phlebia</taxon>
    </lineage>
</organism>